<dbReference type="Proteomes" id="UP001567538">
    <property type="component" value="Unassembled WGS sequence"/>
</dbReference>
<comment type="caution">
    <text evidence="1">The sequence shown here is derived from an EMBL/GenBank/DDBJ whole genome shotgun (WGS) entry which is preliminary data.</text>
</comment>
<accession>A0ABD1HZ07</accession>
<name>A0ABD1HZ07_SALDI</name>
<gene>
    <name evidence="1" type="ORF">AAHA92_04110</name>
</gene>
<protein>
    <submittedName>
        <fullName evidence="1">Uncharacterized protein</fullName>
    </submittedName>
</protein>
<evidence type="ECO:0000313" key="1">
    <source>
        <dbReference type="EMBL" id="KAL1561402.1"/>
    </source>
</evidence>
<organism evidence="1 2">
    <name type="scientific">Salvia divinorum</name>
    <name type="common">Maria pastora</name>
    <name type="synonym">Diviner's sage</name>
    <dbReference type="NCBI Taxonomy" id="28513"/>
    <lineage>
        <taxon>Eukaryota</taxon>
        <taxon>Viridiplantae</taxon>
        <taxon>Streptophyta</taxon>
        <taxon>Embryophyta</taxon>
        <taxon>Tracheophyta</taxon>
        <taxon>Spermatophyta</taxon>
        <taxon>Magnoliopsida</taxon>
        <taxon>eudicotyledons</taxon>
        <taxon>Gunneridae</taxon>
        <taxon>Pentapetalae</taxon>
        <taxon>asterids</taxon>
        <taxon>lamiids</taxon>
        <taxon>Lamiales</taxon>
        <taxon>Lamiaceae</taxon>
        <taxon>Nepetoideae</taxon>
        <taxon>Mentheae</taxon>
        <taxon>Salviinae</taxon>
        <taxon>Salvia</taxon>
        <taxon>Salvia subgen. Calosphace</taxon>
    </lineage>
</organism>
<dbReference type="EMBL" id="JBEAFC010000003">
    <property type="protein sequence ID" value="KAL1561402.1"/>
    <property type="molecule type" value="Genomic_DNA"/>
</dbReference>
<proteinExistence type="predicted"/>
<reference evidence="1 2" key="1">
    <citation type="submission" date="2024-06" db="EMBL/GenBank/DDBJ databases">
        <title>A chromosome level genome sequence of Diviner's sage (Salvia divinorum).</title>
        <authorList>
            <person name="Ford S.A."/>
            <person name="Ro D.-K."/>
            <person name="Ness R.W."/>
            <person name="Phillips M.A."/>
        </authorList>
    </citation>
    <scope>NUCLEOTIDE SEQUENCE [LARGE SCALE GENOMIC DNA]</scope>
    <source>
        <strain evidence="1">SAF-2024a</strain>
        <tissue evidence="1">Leaf</tissue>
    </source>
</reference>
<evidence type="ECO:0000313" key="2">
    <source>
        <dbReference type="Proteomes" id="UP001567538"/>
    </source>
</evidence>
<dbReference type="AlphaFoldDB" id="A0ABD1HZ07"/>
<sequence>MAWEKARAKLYKCNLNSPVPLRGPAPDFFLCSVRLTRVTDEADVTRVRFPSRLRGLLLWNSRGGALDSAAKVEIFGFFEELV</sequence>
<keyword evidence="2" id="KW-1185">Reference proteome</keyword>